<organism evidence="1 2">
    <name type="scientific">Comamonas serinivorans</name>
    <dbReference type="NCBI Taxonomy" id="1082851"/>
    <lineage>
        <taxon>Bacteria</taxon>
        <taxon>Pseudomonadati</taxon>
        <taxon>Pseudomonadota</taxon>
        <taxon>Betaproteobacteria</taxon>
        <taxon>Burkholderiales</taxon>
        <taxon>Comamonadaceae</taxon>
        <taxon>Comamonas</taxon>
    </lineage>
</organism>
<dbReference type="OrthoDB" id="9155022at2"/>
<dbReference type="EMBL" id="CP021455">
    <property type="protein sequence ID" value="ARU05943.1"/>
    <property type="molecule type" value="Genomic_DNA"/>
</dbReference>
<keyword evidence="2" id="KW-1185">Reference proteome</keyword>
<sequence>MYRLHTTVTASNAAEQAPQLRQLLALSAQSNHRLALIRSLLPPTLRNSVRAGPVQDTEWCLLVANASVAAKLRQLTPMLLAHLRTKGESVQTLRIKVSTQI</sequence>
<dbReference type="Proteomes" id="UP000196138">
    <property type="component" value="Chromosome"/>
</dbReference>
<reference evidence="1 2" key="1">
    <citation type="submission" date="2017-05" db="EMBL/GenBank/DDBJ databases">
        <authorList>
            <person name="Song R."/>
            <person name="Chenine A.L."/>
            <person name="Ruprecht R.M."/>
        </authorList>
    </citation>
    <scope>NUCLEOTIDE SEQUENCE [LARGE SCALE GENOMIC DNA]</scope>
    <source>
        <strain evidence="1 2">DSM 26136</strain>
    </source>
</reference>
<name>A0A1Y0EQR7_9BURK</name>
<evidence type="ECO:0000313" key="1">
    <source>
        <dbReference type="EMBL" id="ARU05943.1"/>
    </source>
</evidence>
<protein>
    <recommendedName>
        <fullName evidence="3">DUF721 domain-containing protein</fullName>
    </recommendedName>
</protein>
<dbReference type="InterPro" id="IPR007922">
    <property type="entry name" value="DciA-like"/>
</dbReference>
<evidence type="ECO:0000313" key="2">
    <source>
        <dbReference type="Proteomes" id="UP000196138"/>
    </source>
</evidence>
<dbReference type="AlphaFoldDB" id="A0A1Y0EQR7"/>
<evidence type="ECO:0008006" key="3">
    <source>
        <dbReference type="Google" id="ProtNLM"/>
    </source>
</evidence>
<proteinExistence type="predicted"/>
<accession>A0A1Y0EQR7</accession>
<dbReference type="RefSeq" id="WP_087282598.1">
    <property type="nucleotide sequence ID" value="NZ_CP021455.1"/>
</dbReference>
<dbReference type="KEGG" id="cser:CCO03_15825"/>
<gene>
    <name evidence="1" type="ORF">CCO03_15825</name>
</gene>
<dbReference type="Pfam" id="PF05258">
    <property type="entry name" value="DciA"/>
    <property type="match status" value="1"/>
</dbReference>